<dbReference type="SUPFAM" id="SSF161111">
    <property type="entry name" value="Cation efflux protein transmembrane domain-like"/>
    <property type="match status" value="1"/>
</dbReference>
<dbReference type="PANTHER" id="PTHR11562">
    <property type="entry name" value="CATION EFFLUX PROTEIN/ ZINC TRANSPORTER"/>
    <property type="match status" value="1"/>
</dbReference>
<dbReference type="Pfam" id="PF01545">
    <property type="entry name" value="Cation_efflux"/>
    <property type="match status" value="1"/>
</dbReference>
<dbReference type="InterPro" id="IPR027470">
    <property type="entry name" value="Cation_efflux_CTD"/>
</dbReference>
<keyword evidence="6" id="KW-0406">Ion transport</keyword>
<dbReference type="STRING" id="471514.AN477_14135"/>
<proteinExistence type="inferred from homology"/>
<keyword evidence="12" id="KW-1185">Reference proteome</keyword>
<feature type="transmembrane region" description="Helical" evidence="8">
    <location>
        <begin position="183"/>
        <end position="201"/>
    </location>
</feature>
<dbReference type="Gene3D" id="1.20.1510.10">
    <property type="entry name" value="Cation efflux protein transmembrane domain"/>
    <property type="match status" value="1"/>
</dbReference>
<dbReference type="AlphaFoldDB" id="A0A0P9GQI0"/>
<dbReference type="InterPro" id="IPR058533">
    <property type="entry name" value="Cation_efflux_TM"/>
</dbReference>
<keyword evidence="7 8" id="KW-0472">Membrane</keyword>
<dbReference type="PATRIC" id="fig|471514.4.peg.2193"/>
<dbReference type="SUPFAM" id="SSF160240">
    <property type="entry name" value="Cation efflux protein cytoplasmic domain-like"/>
    <property type="match status" value="1"/>
</dbReference>
<dbReference type="Gene3D" id="3.30.70.1350">
    <property type="entry name" value="Cation efflux protein, cytoplasmic domain"/>
    <property type="match status" value="1"/>
</dbReference>
<feature type="transmembrane region" description="Helical" evidence="8">
    <location>
        <begin position="110"/>
        <end position="129"/>
    </location>
</feature>
<evidence type="ECO:0000256" key="6">
    <source>
        <dbReference type="ARBA" id="ARBA00023065"/>
    </source>
</evidence>
<feature type="transmembrane region" description="Helical" evidence="8">
    <location>
        <begin position="144"/>
        <end position="162"/>
    </location>
</feature>
<dbReference type="InterPro" id="IPR050681">
    <property type="entry name" value="CDF/SLC30A"/>
</dbReference>
<dbReference type="NCBIfam" id="TIGR01297">
    <property type="entry name" value="CDF"/>
    <property type="match status" value="1"/>
</dbReference>
<evidence type="ECO:0000259" key="9">
    <source>
        <dbReference type="Pfam" id="PF01545"/>
    </source>
</evidence>
<dbReference type="EMBL" id="LJCO01000058">
    <property type="protein sequence ID" value="KPV43075.1"/>
    <property type="molecule type" value="Genomic_DNA"/>
</dbReference>
<organism evidence="11 12">
    <name type="scientific">Alicyclobacillus ferrooxydans</name>
    <dbReference type="NCBI Taxonomy" id="471514"/>
    <lineage>
        <taxon>Bacteria</taxon>
        <taxon>Bacillati</taxon>
        <taxon>Bacillota</taxon>
        <taxon>Bacilli</taxon>
        <taxon>Bacillales</taxon>
        <taxon>Alicyclobacillaceae</taxon>
        <taxon>Alicyclobacillus</taxon>
    </lineage>
</organism>
<evidence type="ECO:0000256" key="1">
    <source>
        <dbReference type="ARBA" id="ARBA00004141"/>
    </source>
</evidence>
<dbReference type="Proteomes" id="UP000050482">
    <property type="component" value="Unassembled WGS sequence"/>
</dbReference>
<reference evidence="11 12" key="1">
    <citation type="submission" date="2015-09" db="EMBL/GenBank/DDBJ databases">
        <title>Draft genome sequence of Alicyclobacillus ferrooxydans DSM 22381.</title>
        <authorList>
            <person name="Hemp J."/>
        </authorList>
    </citation>
    <scope>NUCLEOTIDE SEQUENCE [LARGE SCALE GENOMIC DNA]</scope>
    <source>
        <strain evidence="11 12">TC-34</strain>
    </source>
</reference>
<dbReference type="GO" id="GO:0005385">
    <property type="term" value="F:zinc ion transmembrane transporter activity"/>
    <property type="evidence" value="ECO:0007669"/>
    <property type="project" value="TreeGrafter"/>
</dbReference>
<protein>
    <submittedName>
        <fullName evidence="11">Cation diffusion facilitator family transporter</fullName>
    </submittedName>
</protein>
<dbReference type="GO" id="GO:0005886">
    <property type="term" value="C:plasma membrane"/>
    <property type="evidence" value="ECO:0007669"/>
    <property type="project" value="TreeGrafter"/>
</dbReference>
<gene>
    <name evidence="11" type="ORF">AN477_14135</name>
</gene>
<comment type="similarity">
    <text evidence="2">Belongs to the cation diffusion facilitator (CDF) transporter (TC 2.A.4) family. SLC30A subfamily.</text>
</comment>
<feature type="transmembrane region" description="Helical" evidence="8">
    <location>
        <begin position="207"/>
        <end position="224"/>
    </location>
</feature>
<evidence type="ECO:0000256" key="4">
    <source>
        <dbReference type="ARBA" id="ARBA00022692"/>
    </source>
</evidence>
<keyword evidence="4 8" id="KW-0812">Transmembrane</keyword>
<keyword evidence="5 8" id="KW-1133">Transmembrane helix</keyword>
<dbReference type="PANTHER" id="PTHR11562:SF17">
    <property type="entry name" value="RE54080P-RELATED"/>
    <property type="match status" value="1"/>
</dbReference>
<evidence type="ECO:0000313" key="11">
    <source>
        <dbReference type="EMBL" id="KPV43075.1"/>
    </source>
</evidence>
<evidence type="ECO:0000259" key="10">
    <source>
        <dbReference type="Pfam" id="PF16916"/>
    </source>
</evidence>
<evidence type="ECO:0000256" key="2">
    <source>
        <dbReference type="ARBA" id="ARBA00008873"/>
    </source>
</evidence>
<evidence type="ECO:0000256" key="7">
    <source>
        <dbReference type="ARBA" id="ARBA00023136"/>
    </source>
</evidence>
<keyword evidence="3" id="KW-0813">Transport</keyword>
<evidence type="ECO:0000256" key="8">
    <source>
        <dbReference type="SAM" id="Phobius"/>
    </source>
</evidence>
<dbReference type="InterPro" id="IPR036837">
    <property type="entry name" value="Cation_efflux_CTD_sf"/>
</dbReference>
<dbReference type="RefSeq" id="WP_245631829.1">
    <property type="nucleotide sequence ID" value="NZ_LJCO01000058.1"/>
</dbReference>
<feature type="domain" description="Cation efflux protein transmembrane" evidence="9">
    <location>
        <begin position="44"/>
        <end position="232"/>
    </location>
</feature>
<dbReference type="Pfam" id="PF16916">
    <property type="entry name" value="ZT_dimer"/>
    <property type="match status" value="1"/>
</dbReference>
<comment type="subcellular location">
    <subcellularLocation>
        <location evidence="1">Membrane</location>
        <topology evidence="1">Multi-pass membrane protein</topology>
    </subcellularLocation>
</comment>
<evidence type="ECO:0000313" key="12">
    <source>
        <dbReference type="Proteomes" id="UP000050482"/>
    </source>
</evidence>
<name>A0A0P9GQI0_9BACL</name>
<sequence>MNNHTYDHVHANSNAHAHDHDHAHDHAHDHGDVFHTHAPAGKMRLAFFLTIMILVVEVLGGIISHSLALLSDAGHVLTDIAALGLSWYAMKQSEKPANEGMTFGYYRAGILAAFVNGITLILITLWILWEAYSRFQHPEHVTPTWMFISAAVGLGMNLYLGLGMRHEDNINVKSAVLHMLGDAAASAGVIIGGIIIAFTHWYVIDPILSVLIALLIALGAWRIVKQTVSVLMEGTPAGIELPKVVDAILAVPGVEHVHDLHVWTITSGRNALSCHAVVDGKATVEETQKLLQDVEHRLVHLGIGHVTIQIEDQTHLHDESILCSDRDAHEHHH</sequence>
<accession>A0A0P9GQI0</accession>
<dbReference type="InterPro" id="IPR027469">
    <property type="entry name" value="Cation_efflux_TMD_sf"/>
</dbReference>
<evidence type="ECO:0000256" key="5">
    <source>
        <dbReference type="ARBA" id="ARBA00022989"/>
    </source>
</evidence>
<comment type="caution">
    <text evidence="11">The sequence shown here is derived from an EMBL/GenBank/DDBJ whole genome shotgun (WGS) entry which is preliminary data.</text>
</comment>
<feature type="transmembrane region" description="Helical" evidence="8">
    <location>
        <begin position="45"/>
        <end position="67"/>
    </location>
</feature>
<evidence type="ECO:0000256" key="3">
    <source>
        <dbReference type="ARBA" id="ARBA00022448"/>
    </source>
</evidence>
<feature type="domain" description="Cation efflux protein cytoplasmic" evidence="10">
    <location>
        <begin position="238"/>
        <end position="312"/>
    </location>
</feature>
<dbReference type="InterPro" id="IPR002524">
    <property type="entry name" value="Cation_efflux"/>
</dbReference>
<feature type="transmembrane region" description="Helical" evidence="8">
    <location>
        <begin position="73"/>
        <end position="90"/>
    </location>
</feature>